<dbReference type="AlphaFoldDB" id="A0A164V6C1"/>
<gene>
    <name evidence="2" type="ORF">DCAR_022761</name>
</gene>
<dbReference type="EMBL" id="LNRQ01000006">
    <property type="protein sequence ID" value="KZM89876.1"/>
    <property type="molecule type" value="Genomic_DNA"/>
</dbReference>
<accession>A0A164V6C1</accession>
<feature type="region of interest" description="Disordered" evidence="1">
    <location>
        <begin position="1"/>
        <end position="57"/>
    </location>
</feature>
<evidence type="ECO:0000313" key="2">
    <source>
        <dbReference type="EMBL" id="KZM89876.1"/>
    </source>
</evidence>
<dbReference type="Gramene" id="KZM89876">
    <property type="protein sequence ID" value="KZM89876"/>
    <property type="gene ID" value="DCAR_022761"/>
</dbReference>
<name>A0A164V6C1_DAUCS</name>
<proteinExistence type="predicted"/>
<comment type="caution">
    <text evidence="2">The sequence shown here is derived from an EMBL/GenBank/DDBJ whole genome shotgun (WGS) entry which is preliminary data.</text>
</comment>
<protein>
    <submittedName>
        <fullName evidence="2">Uncharacterized protein</fullName>
    </submittedName>
</protein>
<feature type="compositionally biased region" description="Low complexity" evidence="1">
    <location>
        <begin position="17"/>
        <end position="38"/>
    </location>
</feature>
<reference evidence="2" key="1">
    <citation type="journal article" date="2016" name="Nat. Genet.">
        <title>A high-quality carrot genome assembly provides new insights into carotenoid accumulation and asterid genome evolution.</title>
        <authorList>
            <person name="Iorizzo M."/>
            <person name="Ellison S."/>
            <person name="Senalik D."/>
            <person name="Zeng P."/>
            <person name="Satapoomin P."/>
            <person name="Huang J."/>
            <person name="Bowman M."/>
            <person name="Iovene M."/>
            <person name="Sanseverino W."/>
            <person name="Cavagnaro P."/>
            <person name="Yildiz M."/>
            <person name="Macko-Podgorni A."/>
            <person name="Moranska E."/>
            <person name="Grzebelus E."/>
            <person name="Grzebelus D."/>
            <person name="Ashrafi H."/>
            <person name="Zheng Z."/>
            <person name="Cheng S."/>
            <person name="Spooner D."/>
            <person name="Van Deynze A."/>
            <person name="Simon P."/>
        </authorList>
    </citation>
    <scope>NUCLEOTIDE SEQUENCE [LARGE SCALE GENOMIC DNA]</scope>
    <source>
        <tissue evidence="2">Leaf</tissue>
    </source>
</reference>
<organism evidence="2">
    <name type="scientific">Daucus carota subsp. sativus</name>
    <name type="common">Carrot</name>
    <dbReference type="NCBI Taxonomy" id="79200"/>
    <lineage>
        <taxon>Eukaryota</taxon>
        <taxon>Viridiplantae</taxon>
        <taxon>Streptophyta</taxon>
        <taxon>Embryophyta</taxon>
        <taxon>Tracheophyta</taxon>
        <taxon>Spermatophyta</taxon>
        <taxon>Magnoliopsida</taxon>
        <taxon>eudicotyledons</taxon>
        <taxon>Gunneridae</taxon>
        <taxon>Pentapetalae</taxon>
        <taxon>asterids</taxon>
        <taxon>campanulids</taxon>
        <taxon>Apiales</taxon>
        <taxon>Apiaceae</taxon>
        <taxon>Apioideae</taxon>
        <taxon>Scandiceae</taxon>
        <taxon>Daucinae</taxon>
        <taxon>Daucus</taxon>
        <taxon>Daucus sect. Daucus</taxon>
    </lineage>
</organism>
<evidence type="ECO:0000256" key="1">
    <source>
        <dbReference type="SAM" id="MobiDB-lite"/>
    </source>
</evidence>
<sequence>MHHEVDRAAVWTVENNPGARSTSSRPGSSGSRRGPATPARSEFSQNYFSGYMGRPTT</sequence>